<evidence type="ECO:0000256" key="13">
    <source>
        <dbReference type="SAM" id="Phobius"/>
    </source>
</evidence>
<evidence type="ECO:0000256" key="9">
    <source>
        <dbReference type="ARBA" id="ARBA00022786"/>
    </source>
</evidence>
<dbReference type="EC" id="2.3.2.27" evidence="4"/>
<keyword evidence="11 13" id="KW-1133">Transmembrane helix</keyword>
<evidence type="ECO:0000256" key="10">
    <source>
        <dbReference type="ARBA" id="ARBA00022833"/>
    </source>
</evidence>
<reference evidence="15" key="1">
    <citation type="submission" date="2022-04" db="EMBL/GenBank/DDBJ databases">
        <title>A functionally conserved STORR gene fusion in Papaver species that diverged 16.8 million years ago.</title>
        <authorList>
            <person name="Catania T."/>
        </authorList>
    </citation>
    <scope>NUCLEOTIDE SEQUENCE</scope>
    <source>
        <strain evidence="15">S-188037</strain>
    </source>
</reference>
<evidence type="ECO:0000313" key="16">
    <source>
        <dbReference type="Proteomes" id="UP001202328"/>
    </source>
</evidence>
<dbReference type="Proteomes" id="UP001202328">
    <property type="component" value="Unassembled WGS sequence"/>
</dbReference>
<dbReference type="InterPro" id="IPR011016">
    <property type="entry name" value="Znf_RING-CH"/>
</dbReference>
<gene>
    <name evidence="15" type="ORF">MKW98_031298</name>
</gene>
<sequence>MKPPKDFRINTNIVNSDFKYDEDEDVCRICRNPAESENPLKYPCACSGSIKFVHQDCLLQWLNYSNARRCEGSVRQDEDPVPSDDLVSMQLGPVFHLVKFAFTVLASNMKIIGAVIFLPFSIGRIILHIVQRFSTTSATGYDIVSRLSDTTILATGYMFIAPMVLFHLGVVAMVTYAKGEALNIGRLYVVAYIADSVSSLVRQYTAIMRRLMSMVRPVFLLLVELGVFPLICGWWLDVCTFRMLGKTLSLTVEFSSFSPWASSLMRWTAGIIYMLQFGIYTFGICDVGPQKLLTLKCFLLSVNY</sequence>
<keyword evidence="8" id="KW-0863">Zinc-finger</keyword>
<keyword evidence="5" id="KW-0808">Transferase</keyword>
<evidence type="ECO:0000313" key="15">
    <source>
        <dbReference type="EMBL" id="KAI3863706.1"/>
    </source>
</evidence>
<evidence type="ECO:0000256" key="11">
    <source>
        <dbReference type="ARBA" id="ARBA00022989"/>
    </source>
</evidence>
<comment type="catalytic activity">
    <reaction evidence="1">
        <text>S-ubiquitinyl-[E2 ubiquitin-conjugating enzyme]-L-cysteine + [acceptor protein]-L-lysine = [E2 ubiquitin-conjugating enzyme]-L-cysteine + N(6)-ubiquitinyl-[acceptor protein]-L-lysine.</text>
        <dbReference type="EC" id="2.3.2.27"/>
    </reaction>
</comment>
<feature type="transmembrane region" description="Helical" evidence="13">
    <location>
        <begin position="111"/>
        <end position="131"/>
    </location>
</feature>
<name>A0AAD4X7V1_9MAGN</name>
<keyword evidence="6 13" id="KW-0812">Transmembrane</keyword>
<dbReference type="PANTHER" id="PTHR13145:SF0">
    <property type="entry name" value="E3 UBIQUITIN-PROTEIN LIGASE MARCHF6"/>
    <property type="match status" value="1"/>
</dbReference>
<dbReference type="Gene3D" id="3.30.40.10">
    <property type="entry name" value="Zinc/RING finger domain, C3HC4 (zinc finger)"/>
    <property type="match status" value="1"/>
</dbReference>
<dbReference type="EMBL" id="JAJJMB010014022">
    <property type="protein sequence ID" value="KAI3863706.1"/>
    <property type="molecule type" value="Genomic_DNA"/>
</dbReference>
<feature type="transmembrane region" description="Helical" evidence="13">
    <location>
        <begin position="218"/>
        <end position="236"/>
    </location>
</feature>
<comment type="caution">
    <text evidence="15">The sequence shown here is derived from an EMBL/GenBank/DDBJ whole genome shotgun (WGS) entry which is preliminary data.</text>
</comment>
<protein>
    <recommendedName>
        <fullName evidence="4">RING-type E3 ubiquitin transferase</fullName>
        <ecNumber evidence="4">2.3.2.27</ecNumber>
    </recommendedName>
</protein>
<keyword evidence="12 13" id="KW-0472">Membrane</keyword>
<feature type="transmembrane region" description="Helical" evidence="13">
    <location>
        <begin position="151"/>
        <end position="177"/>
    </location>
</feature>
<dbReference type="SMART" id="SM00744">
    <property type="entry name" value="RINGv"/>
    <property type="match status" value="1"/>
</dbReference>
<dbReference type="PANTHER" id="PTHR13145">
    <property type="entry name" value="SSM4 PROTEIN"/>
    <property type="match status" value="1"/>
</dbReference>
<comment type="subcellular location">
    <subcellularLocation>
        <location evidence="2">Membrane</location>
        <topology evidence="2">Multi-pass membrane protein</topology>
    </subcellularLocation>
</comment>
<dbReference type="GO" id="GO:0008270">
    <property type="term" value="F:zinc ion binding"/>
    <property type="evidence" value="ECO:0007669"/>
    <property type="project" value="UniProtKB-KW"/>
</dbReference>
<proteinExistence type="predicted"/>
<evidence type="ECO:0000256" key="2">
    <source>
        <dbReference type="ARBA" id="ARBA00004141"/>
    </source>
</evidence>
<dbReference type="InterPro" id="IPR013083">
    <property type="entry name" value="Znf_RING/FYVE/PHD"/>
</dbReference>
<keyword evidence="16" id="KW-1185">Reference proteome</keyword>
<evidence type="ECO:0000256" key="4">
    <source>
        <dbReference type="ARBA" id="ARBA00012483"/>
    </source>
</evidence>
<feature type="domain" description="RING-CH-type" evidence="14">
    <location>
        <begin position="19"/>
        <end position="71"/>
    </location>
</feature>
<dbReference type="GO" id="GO:0061630">
    <property type="term" value="F:ubiquitin protein ligase activity"/>
    <property type="evidence" value="ECO:0007669"/>
    <property type="project" value="UniProtKB-EC"/>
</dbReference>
<keyword evidence="7" id="KW-0479">Metal-binding</keyword>
<evidence type="ECO:0000256" key="7">
    <source>
        <dbReference type="ARBA" id="ARBA00022723"/>
    </source>
</evidence>
<evidence type="ECO:0000256" key="12">
    <source>
        <dbReference type="ARBA" id="ARBA00023136"/>
    </source>
</evidence>
<feature type="transmembrane region" description="Helical" evidence="13">
    <location>
        <begin position="264"/>
        <end position="285"/>
    </location>
</feature>
<evidence type="ECO:0000256" key="8">
    <source>
        <dbReference type="ARBA" id="ARBA00022771"/>
    </source>
</evidence>
<accession>A0AAD4X7V1</accession>
<dbReference type="GO" id="GO:0005789">
    <property type="term" value="C:endoplasmic reticulum membrane"/>
    <property type="evidence" value="ECO:0007669"/>
    <property type="project" value="TreeGrafter"/>
</dbReference>
<dbReference type="Pfam" id="PF12906">
    <property type="entry name" value="RINGv"/>
    <property type="match status" value="1"/>
</dbReference>
<dbReference type="PROSITE" id="PS51292">
    <property type="entry name" value="ZF_RING_CH"/>
    <property type="match status" value="1"/>
</dbReference>
<evidence type="ECO:0000256" key="3">
    <source>
        <dbReference type="ARBA" id="ARBA00004906"/>
    </source>
</evidence>
<keyword evidence="9" id="KW-0833">Ubl conjugation pathway</keyword>
<comment type="pathway">
    <text evidence="3">Protein modification; protein ubiquitination.</text>
</comment>
<dbReference type="CDD" id="cd16702">
    <property type="entry name" value="RING_CH-C4HC3_MARCH6"/>
    <property type="match status" value="1"/>
</dbReference>
<organism evidence="15 16">
    <name type="scientific">Papaver atlanticum</name>
    <dbReference type="NCBI Taxonomy" id="357466"/>
    <lineage>
        <taxon>Eukaryota</taxon>
        <taxon>Viridiplantae</taxon>
        <taxon>Streptophyta</taxon>
        <taxon>Embryophyta</taxon>
        <taxon>Tracheophyta</taxon>
        <taxon>Spermatophyta</taxon>
        <taxon>Magnoliopsida</taxon>
        <taxon>Ranunculales</taxon>
        <taxon>Papaveraceae</taxon>
        <taxon>Papaveroideae</taxon>
        <taxon>Papaver</taxon>
    </lineage>
</organism>
<evidence type="ECO:0000256" key="1">
    <source>
        <dbReference type="ARBA" id="ARBA00000900"/>
    </source>
</evidence>
<keyword evidence="10" id="KW-0862">Zinc</keyword>
<evidence type="ECO:0000256" key="5">
    <source>
        <dbReference type="ARBA" id="ARBA00022679"/>
    </source>
</evidence>
<evidence type="ECO:0000256" key="6">
    <source>
        <dbReference type="ARBA" id="ARBA00022692"/>
    </source>
</evidence>
<dbReference type="GO" id="GO:0036503">
    <property type="term" value="P:ERAD pathway"/>
    <property type="evidence" value="ECO:0007669"/>
    <property type="project" value="TreeGrafter"/>
</dbReference>
<dbReference type="AlphaFoldDB" id="A0AAD4X7V1"/>
<evidence type="ECO:0000259" key="14">
    <source>
        <dbReference type="PROSITE" id="PS51292"/>
    </source>
</evidence>
<dbReference type="SUPFAM" id="SSF57850">
    <property type="entry name" value="RING/U-box"/>
    <property type="match status" value="1"/>
</dbReference>